<evidence type="ECO:0000313" key="3">
    <source>
        <dbReference type="EMBL" id="MBU6114397.1"/>
    </source>
</evidence>
<dbReference type="Proteomes" id="UP000770161">
    <property type="component" value="Unassembled WGS sequence"/>
</dbReference>
<feature type="transmembrane region" description="Helical" evidence="1">
    <location>
        <begin position="341"/>
        <end position="361"/>
    </location>
</feature>
<feature type="domain" description="DZANK-type" evidence="2">
    <location>
        <begin position="3"/>
        <end position="59"/>
    </location>
</feature>
<reference evidence="3 4" key="1">
    <citation type="submission" date="2021-06" db="EMBL/GenBank/DDBJ databases">
        <title>Staphylococcus lentus K169 genome sequencing.</title>
        <authorList>
            <person name="Sundareshan S."/>
            <person name="Akhila D.S."/>
            <person name="Prachi D."/>
            <person name="Sivakumar R."/>
            <person name="Rajendhran J."/>
            <person name="Isloor S."/>
            <person name="Hegde N.R."/>
        </authorList>
    </citation>
    <scope>NUCLEOTIDE SEQUENCE [LARGE SCALE GENOMIC DNA]</scope>
    <source>
        <strain evidence="3 4">K169</strain>
    </source>
</reference>
<protein>
    <submittedName>
        <fullName evidence="3">PrsW family intramembrane metalloprotease</fullName>
    </submittedName>
</protein>
<feature type="transmembrane region" description="Helical" evidence="1">
    <location>
        <begin position="171"/>
        <end position="193"/>
    </location>
</feature>
<evidence type="ECO:0000313" key="4">
    <source>
        <dbReference type="Proteomes" id="UP000770161"/>
    </source>
</evidence>
<feature type="transmembrane region" description="Helical" evidence="1">
    <location>
        <begin position="199"/>
        <end position="220"/>
    </location>
</feature>
<sequence length="442" mass="48983">MICANCSVAVGENDKFCINCGTNLEETSIKSENIIQNENACPMCNTSIEVGDKFCTGCGHNLNGNDNSQKTVFSNIDEEENFIGSEGNKEKKVADNINLKSEAKNIFDSTTKSIGRLAGSEESLNLNLRDMFSEVFKPHTKDESDEVFIAGTKNTTPSLDEVSEEWGKPWVFARVFLAFALVFIALWVLGSFFENEKAIPGLIFIGALTVPLAGLFFFYESNAFKNISLFEVLKMFFIGGVLSLISTTVLYSFITFSDDYYFYGSMTVIDAGLVGLVEETGKALIIVYFVNKYKTNKILNGLLIGGAIGAGFAVFESAGYILTYSTNFEATIIEMVILRAWSAIGGHLVWSAIVGAAIVIAKGDKNFEFNSIMDKRFLFFFLSAVILHGIWDTSFSIGENYFIKYLLLIFVVWLLVFILMKAGLRQVNILQAAMYETKGEKE</sequence>
<organism evidence="3 4">
    <name type="scientific">Mammaliicoccus lentus</name>
    <name type="common">Staphylococcus lentus</name>
    <dbReference type="NCBI Taxonomy" id="42858"/>
    <lineage>
        <taxon>Bacteria</taxon>
        <taxon>Bacillati</taxon>
        <taxon>Bacillota</taxon>
        <taxon>Bacilli</taxon>
        <taxon>Bacillales</taxon>
        <taxon>Staphylococcaceae</taxon>
        <taxon>Mammaliicoccus</taxon>
    </lineage>
</organism>
<dbReference type="Pfam" id="PF13367">
    <property type="entry name" value="PrsW-protease"/>
    <property type="match status" value="1"/>
</dbReference>
<keyword evidence="1" id="KW-0812">Transmembrane</keyword>
<feature type="transmembrane region" description="Helical" evidence="1">
    <location>
        <begin position="373"/>
        <end position="391"/>
    </location>
</feature>
<gene>
    <name evidence="3" type="ORF">KQ656_10515</name>
</gene>
<keyword evidence="3" id="KW-0645">Protease</keyword>
<keyword evidence="4" id="KW-1185">Reference proteome</keyword>
<dbReference type="GO" id="GO:0008237">
    <property type="term" value="F:metallopeptidase activity"/>
    <property type="evidence" value="ECO:0007669"/>
    <property type="project" value="UniProtKB-KW"/>
</dbReference>
<dbReference type="RefSeq" id="WP_216683822.1">
    <property type="nucleotide sequence ID" value="NZ_JACWFB010000008.1"/>
</dbReference>
<keyword evidence="1" id="KW-0472">Membrane</keyword>
<dbReference type="InterPro" id="IPR026898">
    <property type="entry name" value="PrsW"/>
</dbReference>
<dbReference type="PANTHER" id="PTHR36844">
    <property type="entry name" value="PROTEASE PRSW"/>
    <property type="match status" value="1"/>
</dbReference>
<feature type="transmembrane region" description="Helical" evidence="1">
    <location>
        <begin position="403"/>
        <end position="424"/>
    </location>
</feature>
<comment type="caution">
    <text evidence="3">The sequence shown here is derived from an EMBL/GenBank/DDBJ whole genome shotgun (WGS) entry which is preliminary data.</text>
</comment>
<keyword evidence="1" id="KW-1133">Transmembrane helix</keyword>
<evidence type="ECO:0000259" key="2">
    <source>
        <dbReference type="Pfam" id="PF12773"/>
    </source>
</evidence>
<dbReference type="EMBL" id="JAHLZN010000023">
    <property type="protein sequence ID" value="MBU6114397.1"/>
    <property type="molecule type" value="Genomic_DNA"/>
</dbReference>
<proteinExistence type="predicted"/>
<name>A0ABS6H0F3_MAMLE</name>
<keyword evidence="3" id="KW-0482">Metalloprotease</keyword>
<dbReference type="Pfam" id="PF12773">
    <property type="entry name" value="DZR"/>
    <property type="match status" value="1"/>
</dbReference>
<accession>A0ABS6H0F3</accession>
<dbReference type="InterPro" id="IPR025874">
    <property type="entry name" value="DZR"/>
</dbReference>
<feature type="transmembrane region" description="Helical" evidence="1">
    <location>
        <begin position="298"/>
        <end position="321"/>
    </location>
</feature>
<feature type="transmembrane region" description="Helical" evidence="1">
    <location>
        <begin position="232"/>
        <end position="254"/>
    </location>
</feature>
<dbReference type="PANTHER" id="PTHR36844:SF1">
    <property type="entry name" value="PROTEASE PRSW"/>
    <property type="match status" value="1"/>
</dbReference>
<keyword evidence="3" id="KW-0378">Hydrolase</keyword>
<evidence type="ECO:0000256" key="1">
    <source>
        <dbReference type="SAM" id="Phobius"/>
    </source>
</evidence>